<name>A0ABY4WIA1_9BACL</name>
<evidence type="ECO:0000313" key="3">
    <source>
        <dbReference type="EMBL" id="USG66876.1"/>
    </source>
</evidence>
<dbReference type="InterPro" id="IPR016181">
    <property type="entry name" value="Acyl_CoA_acyltransferase"/>
</dbReference>
<feature type="domain" description="N-acetyltransferase" evidence="2">
    <location>
        <begin position="8"/>
        <end position="168"/>
    </location>
</feature>
<keyword evidence="4" id="KW-1185">Reference proteome</keyword>
<evidence type="ECO:0000256" key="1">
    <source>
        <dbReference type="ARBA" id="ARBA00022679"/>
    </source>
</evidence>
<dbReference type="Proteomes" id="UP001056500">
    <property type="component" value="Chromosome"/>
</dbReference>
<evidence type="ECO:0000313" key="4">
    <source>
        <dbReference type="Proteomes" id="UP001056500"/>
    </source>
</evidence>
<protein>
    <submittedName>
        <fullName evidence="3">GNAT family N-acetyltransferase</fullName>
    </submittedName>
</protein>
<organism evidence="3 4">
    <name type="scientific">Brevibacillus ruminantium</name>
    <dbReference type="NCBI Taxonomy" id="2950604"/>
    <lineage>
        <taxon>Bacteria</taxon>
        <taxon>Bacillati</taxon>
        <taxon>Bacillota</taxon>
        <taxon>Bacilli</taxon>
        <taxon>Bacillales</taxon>
        <taxon>Paenibacillaceae</taxon>
        <taxon>Brevibacillus</taxon>
    </lineage>
</organism>
<dbReference type="Gene3D" id="3.40.630.30">
    <property type="match status" value="1"/>
</dbReference>
<dbReference type="Pfam" id="PF00583">
    <property type="entry name" value="Acetyltransf_1"/>
    <property type="match status" value="1"/>
</dbReference>
<accession>A0ABY4WIA1</accession>
<dbReference type="EMBL" id="CP098755">
    <property type="protein sequence ID" value="USG66876.1"/>
    <property type="molecule type" value="Genomic_DNA"/>
</dbReference>
<dbReference type="InterPro" id="IPR050769">
    <property type="entry name" value="NAT_camello-type"/>
</dbReference>
<keyword evidence="1" id="KW-0808">Transferase</keyword>
<dbReference type="CDD" id="cd04301">
    <property type="entry name" value="NAT_SF"/>
    <property type="match status" value="1"/>
</dbReference>
<dbReference type="RefSeq" id="WP_251873981.1">
    <property type="nucleotide sequence ID" value="NZ_CP098755.1"/>
</dbReference>
<dbReference type="InterPro" id="IPR000182">
    <property type="entry name" value="GNAT_dom"/>
</dbReference>
<dbReference type="SUPFAM" id="SSF55729">
    <property type="entry name" value="Acyl-CoA N-acyltransferases (Nat)"/>
    <property type="match status" value="1"/>
</dbReference>
<dbReference type="PANTHER" id="PTHR13947:SF37">
    <property type="entry name" value="LD18367P"/>
    <property type="match status" value="1"/>
</dbReference>
<dbReference type="PANTHER" id="PTHR13947">
    <property type="entry name" value="GNAT FAMILY N-ACETYLTRANSFERASE"/>
    <property type="match status" value="1"/>
</dbReference>
<dbReference type="PROSITE" id="PS51186">
    <property type="entry name" value="GNAT"/>
    <property type="match status" value="1"/>
</dbReference>
<evidence type="ECO:0000259" key="2">
    <source>
        <dbReference type="PROSITE" id="PS51186"/>
    </source>
</evidence>
<sequence length="199" mass="21979">MGDSQRFVIIREANEAEEEAVRSVMLEAYEQYAAVLPAPVWEQYRSAISESASGNAPIARIVAEIDRDIVGSVQLYTSSEAAYGRTDLGIASPVIRYLSVSRRARGKGVATALIGESVRRSLELGATQLYLHTSDMMASAIRLYERLGFERAYDKEFHNGLYLVKSYRLSLTDQTLVPTGAETSSGVKVCVARDREHSH</sequence>
<proteinExistence type="predicted"/>
<reference evidence="3" key="1">
    <citation type="submission" date="2022-06" db="EMBL/GenBank/DDBJ databases">
        <title>Genome sequencing of Brevibacillus sp. BB3-R1.</title>
        <authorList>
            <person name="Heo J."/>
            <person name="Lee D."/>
            <person name="Won M."/>
            <person name="Han B.-H."/>
            <person name="Hong S.-B."/>
            <person name="Kwon S.-W."/>
        </authorList>
    </citation>
    <scope>NUCLEOTIDE SEQUENCE</scope>
    <source>
        <strain evidence="3">BB3-R1</strain>
    </source>
</reference>
<gene>
    <name evidence="3" type="ORF">NDK47_06140</name>
</gene>